<organism evidence="1 2">
    <name type="scientific">Candidatus Corynebacterium gallistercoris</name>
    <dbReference type="NCBI Taxonomy" id="2838530"/>
    <lineage>
        <taxon>Bacteria</taxon>
        <taxon>Bacillati</taxon>
        <taxon>Actinomycetota</taxon>
        <taxon>Actinomycetes</taxon>
        <taxon>Mycobacteriales</taxon>
        <taxon>Corynebacteriaceae</taxon>
        <taxon>Corynebacterium</taxon>
    </lineage>
</organism>
<dbReference type="SUPFAM" id="SSF55729">
    <property type="entry name" value="Acyl-CoA N-acyltransferases (Nat)"/>
    <property type="match status" value="1"/>
</dbReference>
<comment type="caution">
    <text evidence="1">The sequence shown here is derived from an EMBL/GenBank/DDBJ whole genome shotgun (WGS) entry which is preliminary data.</text>
</comment>
<dbReference type="Gene3D" id="3.40.630.30">
    <property type="match status" value="1"/>
</dbReference>
<reference evidence="1" key="1">
    <citation type="journal article" date="2021" name="PeerJ">
        <title>Extensive microbial diversity within the chicken gut microbiome revealed by metagenomics and culture.</title>
        <authorList>
            <person name="Gilroy R."/>
            <person name="Ravi A."/>
            <person name="Getino M."/>
            <person name="Pursley I."/>
            <person name="Horton D.L."/>
            <person name="Alikhan N.F."/>
            <person name="Baker D."/>
            <person name="Gharbi K."/>
            <person name="Hall N."/>
            <person name="Watson M."/>
            <person name="Adriaenssens E.M."/>
            <person name="Foster-Nyarko E."/>
            <person name="Jarju S."/>
            <person name="Secka A."/>
            <person name="Antonio M."/>
            <person name="Oren A."/>
            <person name="Chaudhuri R.R."/>
            <person name="La Ragione R."/>
            <person name="Hildebrand F."/>
            <person name="Pallen M.J."/>
        </authorList>
    </citation>
    <scope>NUCLEOTIDE SEQUENCE</scope>
    <source>
        <strain evidence="1">4376</strain>
    </source>
</reference>
<dbReference type="AlphaFoldDB" id="A0A9D1RZP9"/>
<dbReference type="EMBL" id="DXFZ01000049">
    <property type="protein sequence ID" value="HIW95651.1"/>
    <property type="molecule type" value="Genomic_DNA"/>
</dbReference>
<accession>A0A9D1RZP9</accession>
<name>A0A9D1RZP9_9CORY</name>
<protein>
    <recommendedName>
        <fullName evidence="3">N-acetyltransferase domain-containing protein</fullName>
    </recommendedName>
</protein>
<gene>
    <name evidence="1" type="ORF">H9867_04080</name>
</gene>
<proteinExistence type="predicted"/>
<evidence type="ECO:0008006" key="3">
    <source>
        <dbReference type="Google" id="ProtNLM"/>
    </source>
</evidence>
<sequence length="139" mass="15954">MKLTLQEVALHPGKPAFAESAGYQFDSYWSDPNGLEATVTVYCVMKEEDGEARRDVARISLDDRHEDMLEIALIDVREEERHQGIAEWFIDQIKATFPDRTLGATPEEELTGFWEELGWRRVEDPDELHGFKMLDPGAE</sequence>
<dbReference type="InterPro" id="IPR016181">
    <property type="entry name" value="Acyl_CoA_acyltransferase"/>
</dbReference>
<evidence type="ECO:0000313" key="1">
    <source>
        <dbReference type="EMBL" id="HIW95651.1"/>
    </source>
</evidence>
<reference evidence="1" key="2">
    <citation type="submission" date="2021-04" db="EMBL/GenBank/DDBJ databases">
        <authorList>
            <person name="Gilroy R."/>
        </authorList>
    </citation>
    <scope>NUCLEOTIDE SEQUENCE</scope>
    <source>
        <strain evidence="1">4376</strain>
    </source>
</reference>
<dbReference type="Proteomes" id="UP000824189">
    <property type="component" value="Unassembled WGS sequence"/>
</dbReference>
<evidence type="ECO:0000313" key="2">
    <source>
        <dbReference type="Proteomes" id="UP000824189"/>
    </source>
</evidence>